<dbReference type="EMBL" id="BAAAEW010000004">
    <property type="protein sequence ID" value="GAA0743244.1"/>
    <property type="molecule type" value="Genomic_DNA"/>
</dbReference>
<evidence type="ECO:0000313" key="3">
    <source>
        <dbReference type="Proteomes" id="UP001500279"/>
    </source>
</evidence>
<dbReference type="Gene3D" id="3.40.50.12080">
    <property type="match status" value="2"/>
</dbReference>
<dbReference type="InterPro" id="IPR041307">
    <property type="entry name" value="WcbI"/>
</dbReference>
<dbReference type="RefSeq" id="WP_141290917.1">
    <property type="nucleotide sequence ID" value="NZ_BAAAEW010000004.1"/>
</dbReference>
<keyword evidence="3" id="KW-1185">Reference proteome</keyword>
<comment type="caution">
    <text evidence="2">The sequence shown here is derived from an EMBL/GenBank/DDBJ whole genome shotgun (WGS) entry which is preliminary data.</text>
</comment>
<reference evidence="3" key="1">
    <citation type="journal article" date="2019" name="Int. J. Syst. Evol. Microbiol.">
        <title>The Global Catalogue of Microorganisms (GCM) 10K type strain sequencing project: providing services to taxonomists for standard genome sequencing and annotation.</title>
        <authorList>
            <consortium name="The Broad Institute Genomics Platform"/>
            <consortium name="The Broad Institute Genome Sequencing Center for Infectious Disease"/>
            <person name="Wu L."/>
            <person name="Ma J."/>
        </authorList>
    </citation>
    <scope>NUCLEOTIDE SEQUENCE [LARGE SCALE GENOMIC DNA]</scope>
    <source>
        <strain evidence="3">JCM 15503</strain>
    </source>
</reference>
<feature type="domain" description="Polysaccharide biosynthesis enzyme WcbI" evidence="1">
    <location>
        <begin position="4"/>
        <end position="206"/>
    </location>
</feature>
<organism evidence="2 3">
    <name type="scientific">Ideonella azotifigens</name>
    <dbReference type="NCBI Taxonomy" id="513160"/>
    <lineage>
        <taxon>Bacteria</taxon>
        <taxon>Pseudomonadati</taxon>
        <taxon>Pseudomonadota</taxon>
        <taxon>Betaproteobacteria</taxon>
        <taxon>Burkholderiales</taxon>
        <taxon>Sphaerotilaceae</taxon>
        <taxon>Ideonella</taxon>
    </lineage>
</organism>
<protein>
    <recommendedName>
        <fullName evidence="1">Polysaccharide biosynthesis enzyme WcbI domain-containing protein</fullName>
    </recommendedName>
</protein>
<sequence>MTHIVIFGNCQGQHLGYLLGKCLPSDTYRISSYSNNGRTGGMKRADEIVAGILKSDVFIYQPLTEKHGRLCTADLVRQLKPGAKSASFPYFYNSGAYSLCHAPQAAGKHYGAIFGEEIITGLLEEGLTVAEILDRYREGRIDFRLAQRFAESHAQMKLRQQGCDVRVTGYIKKFARRQRLFLTHNHPTNVVFFEMLKQLAVLTGLPVALPAGARKTLDQLTRTNCPVSPYDIKTMGYPFEPDPDWYERGSALILTIAAHWRPVAASATTPVAAPVPIGVGAAA</sequence>
<proteinExistence type="predicted"/>
<evidence type="ECO:0000313" key="2">
    <source>
        <dbReference type="EMBL" id="GAA0743244.1"/>
    </source>
</evidence>
<accession>A0ABP3UVC0</accession>
<name>A0ABP3UVC0_9BURK</name>
<dbReference type="Proteomes" id="UP001500279">
    <property type="component" value="Unassembled WGS sequence"/>
</dbReference>
<evidence type="ECO:0000259" key="1">
    <source>
        <dbReference type="Pfam" id="PF18588"/>
    </source>
</evidence>
<gene>
    <name evidence="2" type="ORF">GCM10009107_07590</name>
</gene>
<dbReference type="Pfam" id="PF18588">
    <property type="entry name" value="WcbI"/>
    <property type="match status" value="1"/>
</dbReference>